<comment type="caution">
    <text evidence="1">The sequence shown here is derived from an EMBL/GenBank/DDBJ whole genome shotgun (WGS) entry which is preliminary data.</text>
</comment>
<accession>A0A2T0TK38</accession>
<dbReference type="AlphaFoldDB" id="A0A2T0TK38"/>
<sequence length="59" mass="6262">MLRELPDLPVTDLRPGDTVPGRGTIATIGTLGGDLIATFTNCNQAVWSRTARTTVHRAG</sequence>
<name>A0A2T0TK38_9PSEU</name>
<dbReference type="EMBL" id="PVTF01000001">
    <property type="protein sequence ID" value="PRY46077.1"/>
    <property type="molecule type" value="Genomic_DNA"/>
</dbReference>
<evidence type="ECO:0000313" key="2">
    <source>
        <dbReference type="Proteomes" id="UP000239494"/>
    </source>
</evidence>
<evidence type="ECO:0000313" key="1">
    <source>
        <dbReference type="EMBL" id="PRY46077.1"/>
    </source>
</evidence>
<dbReference type="Proteomes" id="UP000239494">
    <property type="component" value="Unassembled WGS sequence"/>
</dbReference>
<dbReference type="RefSeq" id="WP_106185157.1">
    <property type="nucleotide sequence ID" value="NZ_PVTF01000001.1"/>
</dbReference>
<keyword evidence="2" id="KW-1185">Reference proteome</keyword>
<gene>
    <name evidence="1" type="ORF">CLV43_101342</name>
</gene>
<organism evidence="1 2">
    <name type="scientific">Umezawaea tangerina</name>
    <dbReference type="NCBI Taxonomy" id="84725"/>
    <lineage>
        <taxon>Bacteria</taxon>
        <taxon>Bacillati</taxon>
        <taxon>Actinomycetota</taxon>
        <taxon>Actinomycetes</taxon>
        <taxon>Pseudonocardiales</taxon>
        <taxon>Pseudonocardiaceae</taxon>
        <taxon>Umezawaea</taxon>
    </lineage>
</organism>
<reference evidence="1 2" key="1">
    <citation type="submission" date="2018-03" db="EMBL/GenBank/DDBJ databases">
        <title>Genomic Encyclopedia of Archaeal and Bacterial Type Strains, Phase II (KMG-II): from individual species to whole genera.</title>
        <authorList>
            <person name="Goeker M."/>
        </authorList>
    </citation>
    <scope>NUCLEOTIDE SEQUENCE [LARGE SCALE GENOMIC DNA]</scope>
    <source>
        <strain evidence="1 2">DSM 44720</strain>
    </source>
</reference>
<protein>
    <submittedName>
        <fullName evidence="1">Uncharacterized protein</fullName>
    </submittedName>
</protein>
<proteinExistence type="predicted"/>